<protein>
    <submittedName>
        <fullName evidence="1">Uncharacterized protein</fullName>
    </submittedName>
</protein>
<accession>X1TZB1</accession>
<dbReference type="EMBL" id="BARW01025623">
    <property type="protein sequence ID" value="GAJ10589.1"/>
    <property type="molecule type" value="Genomic_DNA"/>
</dbReference>
<feature type="non-terminal residue" evidence="1">
    <location>
        <position position="72"/>
    </location>
</feature>
<gene>
    <name evidence="1" type="ORF">S12H4_41951</name>
</gene>
<comment type="caution">
    <text evidence="1">The sequence shown here is derived from an EMBL/GenBank/DDBJ whole genome shotgun (WGS) entry which is preliminary data.</text>
</comment>
<dbReference type="AlphaFoldDB" id="X1TZB1"/>
<organism evidence="1">
    <name type="scientific">marine sediment metagenome</name>
    <dbReference type="NCBI Taxonomy" id="412755"/>
    <lineage>
        <taxon>unclassified sequences</taxon>
        <taxon>metagenomes</taxon>
        <taxon>ecological metagenomes</taxon>
    </lineage>
</organism>
<sequence>MKHFVADVNEEFIHYWINTTREYYKTLKESRSLYVMQDAMRNLIFRLAMFRPSVFVPAKDRAVEKMRNEEIT</sequence>
<evidence type="ECO:0000313" key="1">
    <source>
        <dbReference type="EMBL" id="GAJ10589.1"/>
    </source>
</evidence>
<reference evidence="1" key="1">
    <citation type="journal article" date="2014" name="Front. Microbiol.">
        <title>High frequency of phylogenetically diverse reductive dehalogenase-homologous genes in deep subseafloor sedimentary metagenomes.</title>
        <authorList>
            <person name="Kawai M."/>
            <person name="Futagami T."/>
            <person name="Toyoda A."/>
            <person name="Takaki Y."/>
            <person name="Nishi S."/>
            <person name="Hori S."/>
            <person name="Arai W."/>
            <person name="Tsubouchi T."/>
            <person name="Morono Y."/>
            <person name="Uchiyama I."/>
            <person name="Ito T."/>
            <person name="Fujiyama A."/>
            <person name="Inagaki F."/>
            <person name="Takami H."/>
        </authorList>
    </citation>
    <scope>NUCLEOTIDE SEQUENCE</scope>
    <source>
        <strain evidence="1">Expedition CK06-06</strain>
    </source>
</reference>
<proteinExistence type="predicted"/>
<name>X1TZB1_9ZZZZ</name>